<feature type="domain" description="Rhodopsin" evidence="7">
    <location>
        <begin position="36"/>
        <end position="282"/>
    </location>
</feature>
<organism evidence="8 9">
    <name type="scientific">[Torrubiella] hemipterigena</name>
    <dbReference type="NCBI Taxonomy" id="1531966"/>
    <lineage>
        <taxon>Eukaryota</taxon>
        <taxon>Fungi</taxon>
        <taxon>Dikarya</taxon>
        <taxon>Ascomycota</taxon>
        <taxon>Pezizomycotina</taxon>
        <taxon>Sordariomycetes</taxon>
        <taxon>Hypocreomycetidae</taxon>
        <taxon>Hypocreales</taxon>
        <taxon>Clavicipitaceae</taxon>
        <taxon>Clavicipitaceae incertae sedis</taxon>
        <taxon>'Torrubiella' clade</taxon>
    </lineage>
</organism>
<evidence type="ECO:0000256" key="3">
    <source>
        <dbReference type="ARBA" id="ARBA00022989"/>
    </source>
</evidence>
<feature type="transmembrane region" description="Helical" evidence="6">
    <location>
        <begin position="97"/>
        <end position="120"/>
    </location>
</feature>
<sequence>MMDEEEFSRQPVPPRGQILLGTCLSFGITAFLVVLLRVVFRFSRQKFTISDVCISLAVVASMTHSIFDALCVLKYGYGWHEADLPETIRHAGTPLKLFWLCQVLFKISILFTKLSLFFVYYDLLDQVESLSVALSRAVNYFTAIIVFGYYTAATFVSVFACTPIYKSWAPKTEGYCINNGAFLYSTAAANILTSLLLIGIPLPLLLRTRFRKREITQLVGLILLGLVDTACSIVRLSFIATSATKSHTDTTWTLIPSTTAASIEMNVAIIAASLVVMRPCFSWIHSFWEDQTIIEPGDEGYSRFHGSVSAKSVVVASAASSYPQDMELQSSDGASQNGVVISIDRLRP</sequence>
<dbReference type="Proteomes" id="UP000039046">
    <property type="component" value="Unassembled WGS sequence"/>
</dbReference>
<reference evidence="8 9" key="1">
    <citation type="journal article" date="2015" name="Genome Announc.">
        <title>Draft Genome Sequence and Gene Annotation of the Entomopathogenic Fungus Verticillium hemipterigenum.</title>
        <authorList>
            <person name="Horn F."/>
            <person name="Habel A."/>
            <person name="Scharf D.H."/>
            <person name="Dworschak J."/>
            <person name="Brakhage A.A."/>
            <person name="Guthke R."/>
            <person name="Hertweck C."/>
            <person name="Linde J."/>
        </authorList>
    </citation>
    <scope>NUCLEOTIDE SEQUENCE [LARGE SCALE GENOMIC DNA]</scope>
</reference>
<dbReference type="PANTHER" id="PTHR33048:SF47">
    <property type="entry name" value="INTEGRAL MEMBRANE PROTEIN-RELATED"/>
    <property type="match status" value="1"/>
</dbReference>
<protein>
    <recommendedName>
        <fullName evidence="7">Rhodopsin domain-containing protein</fullName>
    </recommendedName>
</protein>
<dbReference type="EMBL" id="CDHN01000003">
    <property type="protein sequence ID" value="CEJ90320.1"/>
    <property type="molecule type" value="Genomic_DNA"/>
</dbReference>
<dbReference type="STRING" id="1531966.A0A0A1TIA5"/>
<feature type="transmembrane region" description="Helical" evidence="6">
    <location>
        <begin position="18"/>
        <end position="40"/>
    </location>
</feature>
<keyword evidence="3 6" id="KW-1133">Transmembrane helix</keyword>
<feature type="transmembrane region" description="Helical" evidence="6">
    <location>
        <begin position="218"/>
        <end position="240"/>
    </location>
</feature>
<dbReference type="InterPro" id="IPR049326">
    <property type="entry name" value="Rhodopsin_dom_fungi"/>
</dbReference>
<evidence type="ECO:0000313" key="8">
    <source>
        <dbReference type="EMBL" id="CEJ90320.1"/>
    </source>
</evidence>
<evidence type="ECO:0000256" key="4">
    <source>
        <dbReference type="ARBA" id="ARBA00023136"/>
    </source>
</evidence>
<keyword evidence="2 6" id="KW-0812">Transmembrane</keyword>
<dbReference type="AlphaFoldDB" id="A0A0A1TIA5"/>
<evidence type="ECO:0000256" key="2">
    <source>
        <dbReference type="ARBA" id="ARBA00022692"/>
    </source>
</evidence>
<dbReference type="InterPro" id="IPR052337">
    <property type="entry name" value="SAT4-like"/>
</dbReference>
<evidence type="ECO:0000256" key="1">
    <source>
        <dbReference type="ARBA" id="ARBA00004141"/>
    </source>
</evidence>
<evidence type="ECO:0000259" key="7">
    <source>
        <dbReference type="Pfam" id="PF20684"/>
    </source>
</evidence>
<dbReference type="PANTHER" id="PTHR33048">
    <property type="entry name" value="PTH11-LIKE INTEGRAL MEMBRANE PROTEIN (AFU_ORTHOLOGUE AFUA_5G11245)"/>
    <property type="match status" value="1"/>
</dbReference>
<keyword evidence="9" id="KW-1185">Reference proteome</keyword>
<proteinExistence type="inferred from homology"/>
<comment type="similarity">
    <text evidence="5">Belongs to the SAT4 family.</text>
</comment>
<evidence type="ECO:0000256" key="5">
    <source>
        <dbReference type="ARBA" id="ARBA00038359"/>
    </source>
</evidence>
<accession>A0A0A1TIA5</accession>
<dbReference type="HOGENOM" id="CLU_797364_0_0_1"/>
<gene>
    <name evidence="8" type="ORF">VHEMI06111</name>
</gene>
<feature type="transmembrane region" description="Helical" evidence="6">
    <location>
        <begin position="140"/>
        <end position="165"/>
    </location>
</feature>
<evidence type="ECO:0000313" key="9">
    <source>
        <dbReference type="Proteomes" id="UP000039046"/>
    </source>
</evidence>
<dbReference type="Pfam" id="PF20684">
    <property type="entry name" value="Fung_rhodopsin"/>
    <property type="match status" value="1"/>
</dbReference>
<feature type="transmembrane region" description="Helical" evidence="6">
    <location>
        <begin position="181"/>
        <end position="206"/>
    </location>
</feature>
<keyword evidence="4 6" id="KW-0472">Membrane</keyword>
<dbReference type="GO" id="GO:0016020">
    <property type="term" value="C:membrane"/>
    <property type="evidence" value="ECO:0007669"/>
    <property type="project" value="UniProtKB-SubCell"/>
</dbReference>
<name>A0A0A1TIA5_9HYPO</name>
<dbReference type="OrthoDB" id="3648173at2759"/>
<evidence type="ECO:0000256" key="6">
    <source>
        <dbReference type="SAM" id="Phobius"/>
    </source>
</evidence>
<comment type="subcellular location">
    <subcellularLocation>
        <location evidence="1">Membrane</location>
        <topology evidence="1">Multi-pass membrane protein</topology>
    </subcellularLocation>
</comment>